<dbReference type="InterPro" id="IPR052895">
    <property type="entry name" value="HetReg/Transcr_Mod"/>
</dbReference>
<dbReference type="EMBL" id="KQ947417">
    <property type="protein sequence ID" value="KUJ15839.1"/>
    <property type="molecule type" value="Genomic_DNA"/>
</dbReference>
<sequence>RLLLVHPGAFDHPLNCSLIVCSLDEKPSYNALSYTWGGLGEPKFITLEGIAWEITANLEQALLHLRPSNKELSLWVDAICINQNDDREKAYQVEMMGDVYRFATRVRAWIG</sequence>
<dbReference type="RefSeq" id="XP_018070194.1">
    <property type="nucleotide sequence ID" value="XM_018208149.1"/>
</dbReference>
<dbReference type="OrthoDB" id="2157530at2759"/>
<accession>A0A194X6X6</accession>
<feature type="non-terminal residue" evidence="2">
    <location>
        <position position="111"/>
    </location>
</feature>
<dbReference type="STRING" id="149040.A0A194X6X6"/>
<evidence type="ECO:0000313" key="2">
    <source>
        <dbReference type="EMBL" id="KUJ15839.1"/>
    </source>
</evidence>
<name>A0A194X6X6_MOLSC</name>
<feature type="non-terminal residue" evidence="2">
    <location>
        <position position="1"/>
    </location>
</feature>
<dbReference type="Pfam" id="PF06985">
    <property type="entry name" value="HET"/>
    <property type="match status" value="1"/>
</dbReference>
<evidence type="ECO:0000313" key="3">
    <source>
        <dbReference type="Proteomes" id="UP000070700"/>
    </source>
</evidence>
<protein>
    <recommendedName>
        <fullName evidence="1">Heterokaryon incompatibility domain-containing protein</fullName>
    </recommendedName>
</protein>
<dbReference type="AlphaFoldDB" id="A0A194X6X6"/>
<dbReference type="PANTHER" id="PTHR24148">
    <property type="entry name" value="ANKYRIN REPEAT DOMAIN-CONTAINING PROTEIN 39 HOMOLOG-RELATED"/>
    <property type="match status" value="1"/>
</dbReference>
<dbReference type="InterPro" id="IPR010730">
    <property type="entry name" value="HET"/>
</dbReference>
<keyword evidence="3" id="KW-1185">Reference proteome</keyword>
<dbReference type="GeneID" id="28817875"/>
<dbReference type="InParanoid" id="A0A194X6X6"/>
<dbReference type="PANTHER" id="PTHR24148:SF64">
    <property type="entry name" value="HETEROKARYON INCOMPATIBILITY DOMAIN-CONTAINING PROTEIN"/>
    <property type="match status" value="1"/>
</dbReference>
<dbReference type="KEGG" id="psco:LY89DRAFT_539710"/>
<reference evidence="2 3" key="1">
    <citation type="submission" date="2015-10" db="EMBL/GenBank/DDBJ databases">
        <title>Full genome of DAOMC 229536 Phialocephala scopiformis, a fungal endophyte of spruce producing the potent anti-insectan compound rugulosin.</title>
        <authorList>
            <consortium name="DOE Joint Genome Institute"/>
            <person name="Walker A.K."/>
            <person name="Frasz S.L."/>
            <person name="Seifert K.A."/>
            <person name="Miller J.D."/>
            <person name="Mondo S.J."/>
            <person name="Labutti K."/>
            <person name="Lipzen A."/>
            <person name="Dockter R."/>
            <person name="Kennedy M."/>
            <person name="Grigoriev I.V."/>
            <person name="Spatafora J.W."/>
        </authorList>
    </citation>
    <scope>NUCLEOTIDE SEQUENCE [LARGE SCALE GENOMIC DNA]</scope>
    <source>
        <strain evidence="2 3">CBS 120377</strain>
    </source>
</reference>
<organism evidence="2 3">
    <name type="scientific">Mollisia scopiformis</name>
    <name type="common">Conifer needle endophyte fungus</name>
    <name type="synonym">Phialocephala scopiformis</name>
    <dbReference type="NCBI Taxonomy" id="149040"/>
    <lineage>
        <taxon>Eukaryota</taxon>
        <taxon>Fungi</taxon>
        <taxon>Dikarya</taxon>
        <taxon>Ascomycota</taxon>
        <taxon>Pezizomycotina</taxon>
        <taxon>Leotiomycetes</taxon>
        <taxon>Helotiales</taxon>
        <taxon>Mollisiaceae</taxon>
        <taxon>Mollisia</taxon>
    </lineage>
</organism>
<proteinExistence type="predicted"/>
<gene>
    <name evidence="2" type="ORF">LY89DRAFT_539710</name>
</gene>
<feature type="domain" description="Heterokaryon incompatibility" evidence="1">
    <location>
        <begin position="29"/>
        <end position="111"/>
    </location>
</feature>
<evidence type="ECO:0000259" key="1">
    <source>
        <dbReference type="Pfam" id="PF06985"/>
    </source>
</evidence>
<dbReference type="Proteomes" id="UP000070700">
    <property type="component" value="Unassembled WGS sequence"/>
</dbReference>